<proteinExistence type="predicted"/>
<keyword evidence="2" id="KW-1185">Reference proteome</keyword>
<dbReference type="Proteomes" id="UP000799755">
    <property type="component" value="Unassembled WGS sequence"/>
</dbReference>
<protein>
    <submittedName>
        <fullName evidence="1">Uncharacterized protein</fullName>
    </submittedName>
</protein>
<comment type="caution">
    <text evidence="1">The sequence shown here is derived from an EMBL/GenBank/DDBJ whole genome shotgun (WGS) entry which is preliminary data.</text>
</comment>
<name>A0ACB6QDG1_9PLEO</name>
<evidence type="ECO:0000313" key="2">
    <source>
        <dbReference type="Proteomes" id="UP000799755"/>
    </source>
</evidence>
<organism evidence="1 2">
    <name type="scientific">Lindgomyces ingoldianus</name>
    <dbReference type="NCBI Taxonomy" id="673940"/>
    <lineage>
        <taxon>Eukaryota</taxon>
        <taxon>Fungi</taxon>
        <taxon>Dikarya</taxon>
        <taxon>Ascomycota</taxon>
        <taxon>Pezizomycotina</taxon>
        <taxon>Dothideomycetes</taxon>
        <taxon>Pleosporomycetidae</taxon>
        <taxon>Pleosporales</taxon>
        <taxon>Lindgomycetaceae</taxon>
        <taxon>Lindgomyces</taxon>
    </lineage>
</organism>
<reference evidence="1" key="1">
    <citation type="journal article" date="2020" name="Stud. Mycol.">
        <title>101 Dothideomycetes genomes: a test case for predicting lifestyles and emergence of pathogens.</title>
        <authorList>
            <person name="Haridas S."/>
            <person name="Albert R."/>
            <person name="Binder M."/>
            <person name="Bloem J."/>
            <person name="Labutti K."/>
            <person name="Salamov A."/>
            <person name="Andreopoulos B."/>
            <person name="Baker S."/>
            <person name="Barry K."/>
            <person name="Bills G."/>
            <person name="Bluhm B."/>
            <person name="Cannon C."/>
            <person name="Castanera R."/>
            <person name="Culley D."/>
            <person name="Daum C."/>
            <person name="Ezra D."/>
            <person name="Gonzalez J."/>
            <person name="Henrissat B."/>
            <person name="Kuo A."/>
            <person name="Liang C."/>
            <person name="Lipzen A."/>
            <person name="Lutzoni F."/>
            <person name="Magnuson J."/>
            <person name="Mondo S."/>
            <person name="Nolan M."/>
            <person name="Ohm R."/>
            <person name="Pangilinan J."/>
            <person name="Park H.-J."/>
            <person name="Ramirez L."/>
            <person name="Alfaro M."/>
            <person name="Sun H."/>
            <person name="Tritt A."/>
            <person name="Yoshinaga Y."/>
            <person name="Zwiers L.-H."/>
            <person name="Turgeon B."/>
            <person name="Goodwin S."/>
            <person name="Spatafora J."/>
            <person name="Crous P."/>
            <person name="Grigoriev I."/>
        </authorList>
    </citation>
    <scope>NUCLEOTIDE SEQUENCE</scope>
    <source>
        <strain evidence="1">ATCC 200398</strain>
    </source>
</reference>
<accession>A0ACB6QDG1</accession>
<dbReference type="EMBL" id="MU003532">
    <property type="protein sequence ID" value="KAF2464988.1"/>
    <property type="molecule type" value="Genomic_DNA"/>
</dbReference>
<sequence>MGAALSTQNESLEELLDIYKSPGSRPAEDVRVRLLETLYFGSVPSSIVNRFYAQHITKAGSPRIWTESTFTDFLIKAFSTQEHIIRPASPVLFRSLLHHGCYPFKPNKDDIGLTLERLGTGVAFMAAADKFSIVVNEQQPRSTYQHSRNWEERCRLLFQSLCDTDWARTSSEASRTSGDDYDLIAVLYSSMPQPGESYPFPSVAATLPSSYSLELNGRVLLHDIAALIRLLLVVAAGHTESSRADIQSGLDGAISSLLGPFQTESIGWGLFKTTLETHMPYLLTHLAAFVLSQFPIEGFVTSDLKSELDIELWPLPPAILGEQGSQSRSFLSLAQFCQLGLFLRRKWFLSTLSILHQGKPQALQPSTIHILISGTSPRLFLIRGTIEGSSPVILGAYLPSLSAWEPKELNGWFKQEDPFWLPNTDNDCFFQLSPTHAVYRGVYDKARVDVGARGTLSFHIGGASLWFEQGLRRGSLCDLGFNFHLRGLQFTKIPKLEVALLQLGSLFKSATYSGQFCEKTREPMELMSLLLFH</sequence>
<evidence type="ECO:0000313" key="1">
    <source>
        <dbReference type="EMBL" id="KAF2464988.1"/>
    </source>
</evidence>
<gene>
    <name evidence="1" type="ORF">BDR25DRAFT_360892</name>
</gene>